<dbReference type="InterPro" id="IPR018876">
    <property type="entry name" value="Phage_P22_antirepressor_C"/>
</dbReference>
<dbReference type="PROSITE" id="PS51301">
    <property type="entry name" value="KILA_N"/>
    <property type="match status" value="1"/>
</dbReference>
<name>A0A4Y9JV37_9PAST</name>
<sequence>MSDLTILNTSVRQLDNLYSLNDLHRVSGSEDKHAPFRFMRNEQTQELISEIQKDFGTPDLVFQIKRGKNIQGTYACEELALAYATWISPKFHLVVLRAFIAMHRGEVAQHQLALPNPEKTFNITLTEDELRSLAWLWKAAERMRNILAVLYKPVELMGSKFSGAVYGSVTEYKRTLEQARKIIVRETATIETDKWDINNWNNVLHELRQGELRSSI</sequence>
<organism evidence="2 3">
    <name type="scientific">Muribacter muris</name>
    <dbReference type="NCBI Taxonomy" id="67855"/>
    <lineage>
        <taxon>Bacteria</taxon>
        <taxon>Pseudomonadati</taxon>
        <taxon>Pseudomonadota</taxon>
        <taxon>Gammaproteobacteria</taxon>
        <taxon>Pasteurellales</taxon>
        <taxon>Pasteurellaceae</taxon>
        <taxon>Muribacter</taxon>
    </lineage>
</organism>
<comment type="caution">
    <text evidence="2">The sequence shown here is derived from an EMBL/GenBank/DDBJ whole genome shotgun (WGS) entry which is preliminary data.</text>
</comment>
<dbReference type="AlphaFoldDB" id="A0A4Y9JV37"/>
<dbReference type="Pfam" id="PF10548">
    <property type="entry name" value="P22_AR_C"/>
    <property type="match status" value="1"/>
</dbReference>
<evidence type="ECO:0000259" key="1">
    <source>
        <dbReference type="PROSITE" id="PS51301"/>
    </source>
</evidence>
<gene>
    <name evidence="2" type="ORF">E4T80_09835</name>
</gene>
<proteinExistence type="predicted"/>
<dbReference type="OrthoDB" id="5298460at2"/>
<accession>A0A4Y9JV37</accession>
<dbReference type="EMBL" id="SPPA01000023">
    <property type="protein sequence ID" value="TFV08580.1"/>
    <property type="molecule type" value="Genomic_DNA"/>
</dbReference>
<protein>
    <submittedName>
        <fullName evidence="2">Bacteriocin</fullName>
    </submittedName>
</protein>
<dbReference type="RefSeq" id="WP_135057942.1">
    <property type="nucleotide sequence ID" value="NZ_JADGLC010000023.1"/>
</dbReference>
<evidence type="ECO:0000313" key="3">
    <source>
        <dbReference type="Proteomes" id="UP000297396"/>
    </source>
</evidence>
<evidence type="ECO:0000313" key="2">
    <source>
        <dbReference type="EMBL" id="TFV08580.1"/>
    </source>
</evidence>
<dbReference type="Proteomes" id="UP000297396">
    <property type="component" value="Unassembled WGS sequence"/>
</dbReference>
<dbReference type="Pfam" id="PF04383">
    <property type="entry name" value="KilA-N"/>
    <property type="match status" value="1"/>
</dbReference>
<feature type="domain" description="KilA-N" evidence="1">
    <location>
        <begin position="1"/>
        <end position="102"/>
    </location>
</feature>
<dbReference type="InterPro" id="IPR018004">
    <property type="entry name" value="KilA/APSES_HTH"/>
</dbReference>
<dbReference type="InterPro" id="IPR017880">
    <property type="entry name" value="KilA_N"/>
</dbReference>
<reference evidence="2 3" key="1">
    <citation type="submission" date="2019-03" db="EMBL/GenBank/DDBJ databases">
        <title>Diversity of the mouse oral microbiome.</title>
        <authorList>
            <person name="Joseph S."/>
            <person name="Aduse-Opoku J."/>
            <person name="Curtis M."/>
            <person name="Wade W."/>
            <person name="Hashim A."/>
        </authorList>
    </citation>
    <scope>NUCLEOTIDE SEQUENCE [LARGE SCALE GENOMIC DNA]</scope>
    <source>
        <strain evidence="2 3">WT12</strain>
    </source>
</reference>
<dbReference type="SMART" id="SM01252">
    <property type="entry name" value="KilA-N"/>
    <property type="match status" value="1"/>
</dbReference>